<proteinExistence type="predicted"/>
<accession>A0ABT4V4D7</accession>
<feature type="compositionally biased region" description="Low complexity" evidence="1">
    <location>
        <begin position="26"/>
        <end position="70"/>
    </location>
</feature>
<evidence type="ECO:0000259" key="2">
    <source>
        <dbReference type="Pfam" id="PF14016"/>
    </source>
</evidence>
<dbReference type="InterPro" id="IPR025326">
    <property type="entry name" value="DUF4232"/>
</dbReference>
<feature type="domain" description="DUF4232" evidence="2">
    <location>
        <begin position="79"/>
        <end position="209"/>
    </location>
</feature>
<keyword evidence="4" id="KW-1185">Reference proteome</keyword>
<dbReference type="RefSeq" id="WP_270951594.1">
    <property type="nucleotide sequence ID" value="NZ_JAQGLA010000050.1"/>
</dbReference>
<evidence type="ECO:0000313" key="4">
    <source>
        <dbReference type="Proteomes" id="UP001210380"/>
    </source>
</evidence>
<feature type="region of interest" description="Disordered" evidence="1">
    <location>
        <begin position="26"/>
        <end position="76"/>
    </location>
</feature>
<gene>
    <name evidence="3" type="ORF">OU415_24840</name>
</gene>
<comment type="caution">
    <text evidence="3">The sequence shown here is derived from an EMBL/GenBank/DDBJ whole genome shotgun (WGS) entry which is preliminary data.</text>
</comment>
<dbReference type="Proteomes" id="UP001210380">
    <property type="component" value="Unassembled WGS sequence"/>
</dbReference>
<evidence type="ECO:0000313" key="3">
    <source>
        <dbReference type="EMBL" id="MDA3628683.1"/>
    </source>
</evidence>
<organism evidence="3 4">
    <name type="scientific">Saccharopolyspora oryzae</name>
    <dbReference type="NCBI Taxonomy" id="2997343"/>
    <lineage>
        <taxon>Bacteria</taxon>
        <taxon>Bacillati</taxon>
        <taxon>Actinomycetota</taxon>
        <taxon>Actinomycetes</taxon>
        <taxon>Pseudonocardiales</taxon>
        <taxon>Pseudonocardiaceae</taxon>
        <taxon>Saccharopolyspora</taxon>
    </lineage>
</organism>
<sequence length="211" mass="21909">MHLRTIGKTIAAATICVASLSACDLPQSQSQQAPQTQQSSNTSGETPSEQSESTSSPESSESAETSSSTDSGDDVSACDVERMNTSFRLATTGSVDGYLEVTNDGGNPCTLKSSYPTVEFTGRDGTGISDVTYKQGSGGSGSVTLQPGETASSDVEWQASGDQCVARVWALNLSLQPGEKPKSVDPVLNDQPGQVFDLCGHEVTVSGWQKG</sequence>
<name>A0ABT4V4D7_9PSEU</name>
<dbReference type="EMBL" id="JAQGLA010000050">
    <property type="protein sequence ID" value="MDA3628683.1"/>
    <property type="molecule type" value="Genomic_DNA"/>
</dbReference>
<dbReference type="PROSITE" id="PS51257">
    <property type="entry name" value="PROKAR_LIPOPROTEIN"/>
    <property type="match status" value="1"/>
</dbReference>
<dbReference type="Pfam" id="PF14016">
    <property type="entry name" value="DUF4232"/>
    <property type="match status" value="1"/>
</dbReference>
<reference evidence="3 4" key="1">
    <citation type="submission" date="2022-11" db="EMBL/GenBank/DDBJ databases">
        <title>Draft genome sequence of Saccharopolyspora sp. WRP15-2 isolated from rhizosphere soils of wild rice in Thailand.</title>
        <authorList>
            <person name="Duangmal K."/>
            <person name="Kammanee S."/>
            <person name="Muangham S."/>
        </authorList>
    </citation>
    <scope>NUCLEOTIDE SEQUENCE [LARGE SCALE GENOMIC DNA]</scope>
    <source>
        <strain evidence="3 4">WRP15-2</strain>
    </source>
</reference>
<protein>
    <submittedName>
        <fullName evidence="3">DUF4232 domain-containing protein</fullName>
    </submittedName>
</protein>
<evidence type="ECO:0000256" key="1">
    <source>
        <dbReference type="SAM" id="MobiDB-lite"/>
    </source>
</evidence>